<name>A0A484I747_9ARCH</name>
<organism evidence="1 2">
    <name type="scientific">Candidatus Nitrosocosmicus franklandianus</name>
    <dbReference type="NCBI Taxonomy" id="1798806"/>
    <lineage>
        <taxon>Archaea</taxon>
        <taxon>Nitrososphaerota</taxon>
        <taxon>Nitrososphaeria</taxon>
        <taxon>Nitrososphaerales</taxon>
        <taxon>Nitrososphaeraceae</taxon>
        <taxon>Candidatus Nitrosocosmicus</taxon>
    </lineage>
</organism>
<dbReference type="EMBL" id="LR216287">
    <property type="protein sequence ID" value="VFJ13559.1"/>
    <property type="molecule type" value="Genomic_DNA"/>
</dbReference>
<proteinExistence type="predicted"/>
<accession>A0A484I747</accession>
<sequence>MDMFAYSKNMSVISGVLFASVLAILMTSQSAAAQTLVTGDSITLRKTATSVPGIPSPGHEDHQIVMALPPKGDDKIWVGTVSWISSEPIEVGFLIAHNQSAEDEEHSKVETLTINNTSNTILASTNLTGSTPELTFGTTDFAVDQLVFHSTNNTKFTVTFALDAVAKDITNS</sequence>
<dbReference type="AlphaFoldDB" id="A0A484I747"/>
<protein>
    <submittedName>
        <fullName evidence="1">Uncharacterized protein</fullName>
    </submittedName>
</protein>
<evidence type="ECO:0000313" key="2">
    <source>
        <dbReference type="Proteomes" id="UP000294299"/>
    </source>
</evidence>
<reference evidence="1 2" key="1">
    <citation type="submission" date="2019-02" db="EMBL/GenBank/DDBJ databases">
        <authorList>
            <person name="Lehtovirta-Morley E L."/>
        </authorList>
    </citation>
    <scope>NUCLEOTIDE SEQUENCE [LARGE SCALE GENOMIC DNA]</scope>
    <source>
        <strain evidence="1">NFRAN1</strain>
    </source>
</reference>
<gene>
    <name evidence="1" type="ORF">NFRAN_1237</name>
</gene>
<keyword evidence="2" id="KW-1185">Reference proteome</keyword>
<evidence type="ECO:0000313" key="1">
    <source>
        <dbReference type="EMBL" id="VFJ13559.1"/>
    </source>
</evidence>
<dbReference type="KEGG" id="nfn:NFRAN_1237"/>
<dbReference type="Proteomes" id="UP000294299">
    <property type="component" value="Chromosome NFRAN"/>
</dbReference>